<evidence type="ECO:0000256" key="1">
    <source>
        <dbReference type="ARBA" id="ARBA00004477"/>
    </source>
</evidence>
<evidence type="ECO:0000256" key="7">
    <source>
        <dbReference type="RuleBase" id="RU363059"/>
    </source>
</evidence>
<dbReference type="EMBL" id="QLNQ01000021">
    <property type="protein sequence ID" value="RCK65151.1"/>
    <property type="molecule type" value="Genomic_DNA"/>
</dbReference>
<reference evidence="8 9" key="1">
    <citation type="submission" date="2018-06" db="EMBL/GenBank/DDBJ databases">
        <title>Whole genome sequencing of Candida tropicalis (genome annotated by CSBL at Korea University).</title>
        <authorList>
            <person name="Ahn J."/>
        </authorList>
    </citation>
    <scope>NUCLEOTIDE SEQUENCE [LARGE SCALE GENOMIC DNA]</scope>
    <source>
        <strain evidence="8 9">ATCC 20962</strain>
    </source>
</reference>
<evidence type="ECO:0000256" key="4">
    <source>
        <dbReference type="ARBA" id="ARBA00022824"/>
    </source>
</evidence>
<evidence type="ECO:0000256" key="6">
    <source>
        <dbReference type="ARBA" id="ARBA00023136"/>
    </source>
</evidence>
<evidence type="ECO:0000256" key="5">
    <source>
        <dbReference type="ARBA" id="ARBA00022989"/>
    </source>
</evidence>
<accession>A0A367YJD7</accession>
<evidence type="ECO:0000313" key="8">
    <source>
        <dbReference type="EMBL" id="RCK65151.1"/>
    </source>
</evidence>
<keyword evidence="4 7" id="KW-0256">Endoplasmic reticulum</keyword>
<name>A0A367YJD7_9ASCO</name>
<dbReference type="PANTHER" id="PTHR11009">
    <property type="entry name" value="DER1-LIKE PROTEIN, DERLIN"/>
    <property type="match status" value="1"/>
</dbReference>
<comment type="caution">
    <text evidence="8">The sequence shown here is derived from an EMBL/GenBank/DDBJ whole genome shotgun (WGS) entry which is preliminary data.</text>
</comment>
<evidence type="ECO:0000313" key="9">
    <source>
        <dbReference type="Proteomes" id="UP000253472"/>
    </source>
</evidence>
<keyword evidence="9" id="KW-1185">Reference proteome</keyword>
<dbReference type="GO" id="GO:0006950">
    <property type="term" value="P:response to stress"/>
    <property type="evidence" value="ECO:0007669"/>
    <property type="project" value="UniProtKB-ARBA"/>
</dbReference>
<proteinExistence type="inferred from homology"/>
<dbReference type="GO" id="GO:0005789">
    <property type="term" value="C:endoplasmic reticulum membrane"/>
    <property type="evidence" value="ECO:0007669"/>
    <property type="project" value="UniProtKB-SubCell"/>
</dbReference>
<dbReference type="InterPro" id="IPR007599">
    <property type="entry name" value="DER1"/>
</dbReference>
<dbReference type="Proteomes" id="UP000253472">
    <property type="component" value="Unassembled WGS sequence"/>
</dbReference>
<dbReference type="STRING" id="5486.A0A367YJD7"/>
<keyword evidence="3 7" id="KW-0812">Transmembrane</keyword>
<comment type="subcellular location">
    <subcellularLocation>
        <location evidence="1 7">Endoplasmic reticulum membrane</location>
        <topology evidence="1 7">Multi-pass membrane protein</topology>
    </subcellularLocation>
</comment>
<feature type="transmembrane region" description="Helical" evidence="7">
    <location>
        <begin position="118"/>
        <end position="136"/>
    </location>
</feature>
<feature type="transmembrane region" description="Helical" evidence="7">
    <location>
        <begin position="209"/>
        <end position="230"/>
    </location>
</feature>
<dbReference type="Pfam" id="PF04511">
    <property type="entry name" value="DER1"/>
    <property type="match status" value="1"/>
</dbReference>
<comment type="function">
    <text evidence="7">May be involved in the degradation of misfolded endoplasmic reticulum (ER) luminal proteins.</text>
</comment>
<evidence type="ECO:0000256" key="3">
    <source>
        <dbReference type="ARBA" id="ARBA00022692"/>
    </source>
</evidence>
<protein>
    <recommendedName>
        <fullName evidence="7">Derlin</fullName>
    </recommendedName>
</protein>
<keyword evidence="6 7" id="KW-0472">Membrane</keyword>
<gene>
    <name evidence="8" type="primary">Derl2</name>
    <name evidence="8" type="ORF">Cantr_00569</name>
</gene>
<feature type="transmembrane region" description="Helical" evidence="7">
    <location>
        <begin position="180"/>
        <end position="197"/>
    </location>
</feature>
<dbReference type="OrthoDB" id="1716531at2759"/>
<sequence>MDQLWTNLPPVTKAWSVSIAATAALISTNRVKLINLIFVPDRAFGTQPWRLLTSFCCSEGLLMELLFELFLISGSCGRVEEIFSTKPALIPERLTDDFDQRQWDILHRYVEKNRVIDFFYYIVQIAVSIVVSASILHYELGLTIATLGAVLCRVLIYIDAQNNPHELINFMGFFTLRKSFYPWIEAMLTVFLNGGIAEDLAKLRDGNYGVLRNVLVWFYLMSIALGHFWWATRDLLLSTVHYDGHDRRREVKRDALKRYGVMKVDVVRESLAWLLLPPWYWIILPEIKTMRL</sequence>
<organism evidence="8 9">
    <name type="scientific">Candida viswanathii</name>
    <dbReference type="NCBI Taxonomy" id="5486"/>
    <lineage>
        <taxon>Eukaryota</taxon>
        <taxon>Fungi</taxon>
        <taxon>Dikarya</taxon>
        <taxon>Ascomycota</taxon>
        <taxon>Saccharomycotina</taxon>
        <taxon>Pichiomycetes</taxon>
        <taxon>Debaryomycetaceae</taxon>
        <taxon>Candida/Lodderomyces clade</taxon>
        <taxon>Candida</taxon>
    </lineage>
</organism>
<keyword evidence="5 7" id="KW-1133">Transmembrane helix</keyword>
<evidence type="ECO:0000256" key="2">
    <source>
        <dbReference type="ARBA" id="ARBA00008917"/>
    </source>
</evidence>
<dbReference type="AlphaFoldDB" id="A0A367YJD7"/>
<comment type="caution">
    <text evidence="7">Lacks conserved residue(s) required for the propagation of feature annotation.</text>
</comment>
<comment type="similarity">
    <text evidence="2 7">Belongs to the derlin family.</text>
</comment>